<feature type="domain" description="Mur ligase C-terminal" evidence="13">
    <location>
        <begin position="318"/>
        <end position="444"/>
    </location>
</feature>
<evidence type="ECO:0000256" key="1">
    <source>
        <dbReference type="ARBA" id="ARBA00022490"/>
    </source>
</evidence>
<dbReference type="InterPro" id="IPR013221">
    <property type="entry name" value="Mur_ligase_cen"/>
</dbReference>
<dbReference type="Pfam" id="PF02875">
    <property type="entry name" value="Mur_ligase_C"/>
    <property type="match status" value="1"/>
</dbReference>
<dbReference type="Gene3D" id="3.90.190.20">
    <property type="entry name" value="Mur ligase, C-terminal domain"/>
    <property type="match status" value="1"/>
</dbReference>
<comment type="subcellular location">
    <subcellularLocation>
        <location evidence="10 11">Cytoplasm</location>
    </subcellularLocation>
</comment>
<dbReference type="GO" id="GO:0047480">
    <property type="term" value="F:UDP-N-acetylmuramoyl-tripeptide-D-alanyl-D-alanine ligase activity"/>
    <property type="evidence" value="ECO:0007669"/>
    <property type="project" value="UniProtKB-UniRule"/>
</dbReference>
<evidence type="ECO:0000256" key="8">
    <source>
        <dbReference type="ARBA" id="ARBA00023306"/>
    </source>
</evidence>
<dbReference type="EC" id="6.3.2.10" evidence="10 11"/>
<dbReference type="GO" id="GO:0005737">
    <property type="term" value="C:cytoplasm"/>
    <property type="evidence" value="ECO:0007669"/>
    <property type="project" value="UniProtKB-SubCell"/>
</dbReference>
<evidence type="ECO:0000256" key="6">
    <source>
        <dbReference type="ARBA" id="ARBA00022960"/>
    </source>
</evidence>
<dbReference type="RefSeq" id="WP_125666749.1">
    <property type="nucleotide sequence ID" value="NZ_AP019308.1"/>
</dbReference>
<dbReference type="GO" id="GO:0008360">
    <property type="term" value="P:regulation of cell shape"/>
    <property type="evidence" value="ECO:0007669"/>
    <property type="project" value="UniProtKB-KW"/>
</dbReference>
<comment type="pathway">
    <text evidence="10 11">Cell wall biogenesis; peptidoglycan biosynthesis.</text>
</comment>
<dbReference type="PANTHER" id="PTHR43024:SF1">
    <property type="entry name" value="UDP-N-ACETYLMURAMOYL-TRIPEPTIDE--D-ALANYL-D-ALANINE LIGASE"/>
    <property type="match status" value="1"/>
</dbReference>
<keyword evidence="8 10" id="KW-0131">Cell cycle</keyword>
<keyword evidence="2 10" id="KW-0436">Ligase</keyword>
<dbReference type="NCBIfam" id="TIGR01143">
    <property type="entry name" value="murF"/>
    <property type="match status" value="1"/>
</dbReference>
<comment type="similarity">
    <text evidence="10">Belongs to the MurCDEF family. MurF subfamily.</text>
</comment>
<protein>
    <recommendedName>
        <fullName evidence="10 11">UDP-N-acetylmuramoyl-tripeptide--D-alanyl-D-alanine ligase</fullName>
        <ecNumber evidence="10 11">6.3.2.10</ecNumber>
    </recommendedName>
    <alternativeName>
        <fullName evidence="10">D-alanyl-D-alanine-adding enzyme</fullName>
    </alternativeName>
</protein>
<dbReference type="GO" id="GO:0009252">
    <property type="term" value="P:peptidoglycan biosynthetic process"/>
    <property type="evidence" value="ECO:0007669"/>
    <property type="project" value="UniProtKB-UniRule"/>
</dbReference>
<dbReference type="InterPro" id="IPR005863">
    <property type="entry name" value="UDP-N-AcMur_synth"/>
</dbReference>
<evidence type="ECO:0000256" key="4">
    <source>
        <dbReference type="ARBA" id="ARBA00022741"/>
    </source>
</evidence>
<dbReference type="SUPFAM" id="SSF53623">
    <property type="entry name" value="MurD-like peptide ligases, catalytic domain"/>
    <property type="match status" value="1"/>
</dbReference>
<dbReference type="SUPFAM" id="SSF53244">
    <property type="entry name" value="MurD-like peptide ligases, peptide-binding domain"/>
    <property type="match status" value="1"/>
</dbReference>
<evidence type="ECO:0000259" key="12">
    <source>
        <dbReference type="Pfam" id="PF01225"/>
    </source>
</evidence>
<feature type="binding site" evidence="10">
    <location>
        <begin position="112"/>
        <end position="118"/>
    </location>
    <ligand>
        <name>ATP</name>
        <dbReference type="ChEBI" id="CHEBI:30616"/>
    </ligand>
</feature>
<evidence type="ECO:0000256" key="5">
    <source>
        <dbReference type="ARBA" id="ARBA00022840"/>
    </source>
</evidence>
<proteinExistence type="inferred from homology"/>
<dbReference type="InterPro" id="IPR000713">
    <property type="entry name" value="Mur_ligase_N"/>
</dbReference>
<keyword evidence="1 10" id="KW-0963">Cytoplasm</keyword>
<dbReference type="InterPro" id="IPR004101">
    <property type="entry name" value="Mur_ligase_C"/>
</dbReference>
<evidence type="ECO:0000256" key="7">
    <source>
        <dbReference type="ARBA" id="ARBA00022984"/>
    </source>
</evidence>
<keyword evidence="3 10" id="KW-0132">Cell division</keyword>
<evidence type="ECO:0000313" key="15">
    <source>
        <dbReference type="EMBL" id="BBH24263.1"/>
    </source>
</evidence>
<keyword evidence="16" id="KW-1185">Reference proteome</keyword>
<dbReference type="PANTHER" id="PTHR43024">
    <property type="entry name" value="UDP-N-ACETYLMURAMOYL-TRIPEPTIDE--D-ALANYL-D-ALANINE LIGASE"/>
    <property type="match status" value="1"/>
</dbReference>
<dbReference type="InterPro" id="IPR035911">
    <property type="entry name" value="MurE/MurF_N"/>
</dbReference>
<keyword evidence="6 10" id="KW-0133">Cell shape</keyword>
<dbReference type="InterPro" id="IPR036615">
    <property type="entry name" value="Mur_ligase_C_dom_sf"/>
</dbReference>
<feature type="domain" description="Mur ligase central" evidence="14">
    <location>
        <begin position="110"/>
        <end position="296"/>
    </location>
</feature>
<dbReference type="AlphaFoldDB" id="A0A3G9JH36"/>
<dbReference type="OrthoDB" id="9801978at2"/>
<keyword evidence="7 10" id="KW-0573">Peptidoglycan synthesis</keyword>
<organism evidence="15 16">
    <name type="scientific">Paenibacillus baekrokdamisoli</name>
    <dbReference type="NCBI Taxonomy" id="1712516"/>
    <lineage>
        <taxon>Bacteria</taxon>
        <taxon>Bacillati</taxon>
        <taxon>Bacillota</taxon>
        <taxon>Bacilli</taxon>
        <taxon>Bacillales</taxon>
        <taxon>Paenibacillaceae</taxon>
        <taxon>Paenibacillus</taxon>
    </lineage>
</organism>
<evidence type="ECO:0000256" key="9">
    <source>
        <dbReference type="ARBA" id="ARBA00023316"/>
    </source>
</evidence>
<reference evidence="15 16" key="1">
    <citation type="submission" date="2018-11" db="EMBL/GenBank/DDBJ databases">
        <title>Complete genome sequence of Paenibacillus baekrokdamisoli strain KCTC 33723.</title>
        <authorList>
            <person name="Kang S.W."/>
            <person name="Lee K.C."/>
            <person name="Kim K.K."/>
            <person name="Kim J.S."/>
            <person name="Kim D.S."/>
            <person name="Ko S.H."/>
            <person name="Yang S.H."/>
            <person name="Lee J.S."/>
        </authorList>
    </citation>
    <scope>NUCLEOTIDE SEQUENCE [LARGE SCALE GENOMIC DNA]</scope>
    <source>
        <strain evidence="15 16">KCTC 33723</strain>
    </source>
</reference>
<dbReference type="Pfam" id="PF01225">
    <property type="entry name" value="Mur_ligase"/>
    <property type="match status" value="1"/>
</dbReference>
<dbReference type="Gene3D" id="3.40.1190.10">
    <property type="entry name" value="Mur-like, catalytic domain"/>
    <property type="match status" value="1"/>
</dbReference>
<dbReference type="KEGG" id="pbk:Back11_56080"/>
<dbReference type="HAMAP" id="MF_02019">
    <property type="entry name" value="MurF"/>
    <property type="match status" value="1"/>
</dbReference>
<evidence type="ECO:0000256" key="2">
    <source>
        <dbReference type="ARBA" id="ARBA00022598"/>
    </source>
</evidence>
<gene>
    <name evidence="15" type="primary">murF_2</name>
    <name evidence="10" type="synonym">murF</name>
    <name evidence="15" type="ORF">Back11_56080</name>
</gene>
<dbReference type="InterPro" id="IPR051046">
    <property type="entry name" value="MurCDEF_CellWall_CoF430Synth"/>
</dbReference>
<accession>A0A3G9JH36</accession>
<dbReference type="Proteomes" id="UP000275368">
    <property type="component" value="Chromosome"/>
</dbReference>
<dbReference type="InterPro" id="IPR036565">
    <property type="entry name" value="Mur-like_cat_sf"/>
</dbReference>
<sequence length="461" mass="50528">MICHKLKVIEHMAEGSGLSVLHEDLSIQGVSIDSRTIKTGNLFVPIIRRLDGHDYVEEAIAKGATASLWQKDHPNPPIHFPLIYVDDCLIALQTLATNYRIELPIKVIGVTGSNGKTTTKDMINSVLGTTYRVHKTKGNLNSQIGVPLTILEVDKSTDVAVIEMGMSERGQIDRLSRIAQPDIAVITMIGVSHLSSLGSREEIATAKLEIVNGMQDDGKLIYNGDEPLLINGLKGINITKTISVISFGESKSNDYNVASIETNSEGSFFTVGDDKFYIPLLGSHNISNALATVAVASNLGIGPAKVDEGFRSLKITSMRMEKIISPSGLTIINDAWNASPISMTAAIKTFEELTGFSRKYLVLGDMLELGEQELEFHRDIGRNIDPSKIDYVYTVGTLGRHIALQAEKRFPNGSVQAFLDKEELMKELKNKLMQNDAILLKGSRGMQLETILPILFTMEMT</sequence>
<dbReference type="UniPathway" id="UPA00219"/>
<comment type="function">
    <text evidence="10 11">Involved in cell wall formation. Catalyzes the final step in the synthesis of UDP-N-acetylmuramoyl-pentapeptide, the precursor of murein.</text>
</comment>
<evidence type="ECO:0000256" key="11">
    <source>
        <dbReference type="RuleBase" id="RU004136"/>
    </source>
</evidence>
<evidence type="ECO:0000259" key="13">
    <source>
        <dbReference type="Pfam" id="PF02875"/>
    </source>
</evidence>
<evidence type="ECO:0000256" key="3">
    <source>
        <dbReference type="ARBA" id="ARBA00022618"/>
    </source>
</evidence>
<evidence type="ECO:0000313" key="16">
    <source>
        <dbReference type="Proteomes" id="UP000275368"/>
    </source>
</evidence>
<keyword evidence="4 10" id="KW-0547">Nucleotide-binding</keyword>
<feature type="domain" description="Mur ligase N-terminal catalytic" evidence="12">
    <location>
        <begin position="27"/>
        <end position="98"/>
    </location>
</feature>
<keyword evidence="9 10" id="KW-0961">Cell wall biogenesis/degradation</keyword>
<dbReference type="GO" id="GO:0005524">
    <property type="term" value="F:ATP binding"/>
    <property type="evidence" value="ECO:0007669"/>
    <property type="project" value="UniProtKB-UniRule"/>
</dbReference>
<dbReference type="Pfam" id="PF08245">
    <property type="entry name" value="Mur_ligase_M"/>
    <property type="match status" value="1"/>
</dbReference>
<dbReference type="Gene3D" id="3.40.1390.10">
    <property type="entry name" value="MurE/MurF, N-terminal domain"/>
    <property type="match status" value="1"/>
</dbReference>
<comment type="catalytic activity">
    <reaction evidence="10 11">
        <text>D-alanyl-D-alanine + UDP-N-acetyl-alpha-D-muramoyl-L-alanyl-gamma-D-glutamyl-meso-2,6-diaminopimelate + ATP = UDP-N-acetyl-alpha-D-muramoyl-L-alanyl-gamma-D-glutamyl-meso-2,6-diaminopimeloyl-D-alanyl-D-alanine + ADP + phosphate + H(+)</text>
        <dbReference type="Rhea" id="RHEA:28374"/>
        <dbReference type="ChEBI" id="CHEBI:15378"/>
        <dbReference type="ChEBI" id="CHEBI:30616"/>
        <dbReference type="ChEBI" id="CHEBI:43474"/>
        <dbReference type="ChEBI" id="CHEBI:57822"/>
        <dbReference type="ChEBI" id="CHEBI:61386"/>
        <dbReference type="ChEBI" id="CHEBI:83905"/>
        <dbReference type="ChEBI" id="CHEBI:456216"/>
        <dbReference type="EC" id="6.3.2.10"/>
    </reaction>
</comment>
<dbReference type="GO" id="GO:0008766">
    <property type="term" value="F:UDP-N-acetylmuramoylalanyl-D-glutamyl-2,6-diaminopimelate-D-alanyl-D-alanine ligase activity"/>
    <property type="evidence" value="ECO:0007669"/>
    <property type="project" value="RHEA"/>
</dbReference>
<dbReference type="EMBL" id="AP019308">
    <property type="protein sequence ID" value="BBH24263.1"/>
    <property type="molecule type" value="Genomic_DNA"/>
</dbReference>
<dbReference type="GO" id="GO:0051301">
    <property type="term" value="P:cell division"/>
    <property type="evidence" value="ECO:0007669"/>
    <property type="project" value="UniProtKB-KW"/>
</dbReference>
<dbReference type="SUPFAM" id="SSF63418">
    <property type="entry name" value="MurE/MurF N-terminal domain"/>
    <property type="match status" value="1"/>
</dbReference>
<name>A0A3G9JH36_9BACL</name>
<evidence type="ECO:0000256" key="10">
    <source>
        <dbReference type="HAMAP-Rule" id="MF_02019"/>
    </source>
</evidence>
<evidence type="ECO:0000259" key="14">
    <source>
        <dbReference type="Pfam" id="PF08245"/>
    </source>
</evidence>
<dbReference type="GO" id="GO:0071555">
    <property type="term" value="P:cell wall organization"/>
    <property type="evidence" value="ECO:0007669"/>
    <property type="project" value="UniProtKB-KW"/>
</dbReference>
<keyword evidence="5 10" id="KW-0067">ATP-binding</keyword>